<dbReference type="InterPro" id="IPR034333">
    <property type="entry name" value="GST_Zeta_N"/>
</dbReference>
<dbReference type="InterPro" id="IPR036282">
    <property type="entry name" value="Glutathione-S-Trfase_C_sf"/>
</dbReference>
<dbReference type="Gene3D" id="3.40.30.10">
    <property type="entry name" value="Glutaredoxin"/>
    <property type="match status" value="1"/>
</dbReference>
<dbReference type="CDD" id="cd03191">
    <property type="entry name" value="GST_C_Zeta"/>
    <property type="match status" value="1"/>
</dbReference>
<dbReference type="InterPro" id="IPR005955">
    <property type="entry name" value="GST_Zeta"/>
</dbReference>
<organism evidence="4 5">
    <name type="scientific">Parvularcula maris</name>
    <dbReference type="NCBI Taxonomy" id="2965077"/>
    <lineage>
        <taxon>Bacteria</taxon>
        <taxon>Pseudomonadati</taxon>
        <taxon>Pseudomonadota</taxon>
        <taxon>Alphaproteobacteria</taxon>
        <taxon>Parvularculales</taxon>
        <taxon>Parvularculaceae</taxon>
        <taxon>Parvularcula</taxon>
    </lineage>
</organism>
<dbReference type="SUPFAM" id="SSF52833">
    <property type="entry name" value="Thioredoxin-like"/>
    <property type="match status" value="1"/>
</dbReference>
<feature type="domain" description="GST N-terminal" evidence="2">
    <location>
        <begin position="1"/>
        <end position="81"/>
    </location>
</feature>
<dbReference type="Proteomes" id="UP001142610">
    <property type="component" value="Unassembled WGS sequence"/>
</dbReference>
<dbReference type="PANTHER" id="PTHR42673">
    <property type="entry name" value="MALEYLACETOACETATE ISOMERASE"/>
    <property type="match status" value="1"/>
</dbReference>
<dbReference type="NCBIfam" id="TIGR01262">
    <property type="entry name" value="maiA"/>
    <property type="match status" value="1"/>
</dbReference>
<gene>
    <name evidence="4" type="primary">maiA</name>
    <name evidence="4" type="ORF">NOG11_09510</name>
</gene>
<dbReference type="InterPro" id="IPR040079">
    <property type="entry name" value="Glutathione_S-Trfase"/>
</dbReference>
<sequence>MKLYGYWRSGTSYRVRLALALKGQEIETVPVNLATGEHREEDFVKLNPQGLVPALDIGDGRLLTQSPAIIEYLDEALEGPKLFPPDPWQRAKARQYAALIGCDVHPLQNLRVLKRLQDPLGHSKEEAFSWAAYWITIGLQALEETLEQDDQPGPFLLGDTPSAAECYLLPQLYAGRRFGAELGGLTRLLEVEAAMNALPAVAAAHPSRQPDATE</sequence>
<dbReference type="SFLD" id="SFLDS00019">
    <property type="entry name" value="Glutathione_Transferase_(cytos"/>
    <property type="match status" value="1"/>
</dbReference>
<dbReference type="RefSeq" id="WP_256619524.1">
    <property type="nucleotide sequence ID" value="NZ_JANIBC010000006.1"/>
</dbReference>
<feature type="domain" description="GST C-terminal" evidence="3">
    <location>
        <begin position="86"/>
        <end position="214"/>
    </location>
</feature>
<dbReference type="SFLD" id="SFLDG00358">
    <property type="entry name" value="Main_(cytGST)"/>
    <property type="match status" value="1"/>
</dbReference>
<dbReference type="InterPro" id="IPR010987">
    <property type="entry name" value="Glutathione-S-Trfase_C-like"/>
</dbReference>
<accession>A0A9X2L9Y8</accession>
<dbReference type="GO" id="GO:0016034">
    <property type="term" value="F:maleylacetoacetate isomerase activity"/>
    <property type="evidence" value="ECO:0007669"/>
    <property type="project" value="UniProtKB-EC"/>
</dbReference>
<evidence type="ECO:0000259" key="2">
    <source>
        <dbReference type="PROSITE" id="PS50404"/>
    </source>
</evidence>
<dbReference type="InterPro" id="IPR034330">
    <property type="entry name" value="GST_Zeta_C"/>
</dbReference>
<evidence type="ECO:0000256" key="1">
    <source>
        <dbReference type="ARBA" id="ARBA00010007"/>
    </source>
</evidence>
<dbReference type="InterPro" id="IPR004045">
    <property type="entry name" value="Glutathione_S-Trfase_N"/>
</dbReference>
<dbReference type="PANTHER" id="PTHR42673:SF4">
    <property type="entry name" value="MALEYLACETOACETATE ISOMERASE"/>
    <property type="match status" value="1"/>
</dbReference>
<protein>
    <submittedName>
        <fullName evidence="4">Maleylacetoacetate isomerase</fullName>
        <ecNumber evidence="4">5.2.1.2</ecNumber>
    </submittedName>
</protein>
<evidence type="ECO:0000313" key="4">
    <source>
        <dbReference type="EMBL" id="MCQ8185634.1"/>
    </source>
</evidence>
<dbReference type="GO" id="GO:0006749">
    <property type="term" value="P:glutathione metabolic process"/>
    <property type="evidence" value="ECO:0007669"/>
    <property type="project" value="TreeGrafter"/>
</dbReference>
<reference evidence="4" key="1">
    <citation type="submission" date="2022-07" db="EMBL/GenBank/DDBJ databases">
        <title>Parvularcula maris sp. nov., an algicidal bacterium isolated from seawater.</title>
        <authorList>
            <person name="Li F."/>
        </authorList>
    </citation>
    <scope>NUCLEOTIDE SEQUENCE</scope>
    <source>
        <strain evidence="4">BGMRC 0090</strain>
    </source>
</reference>
<dbReference type="Gene3D" id="1.20.1050.10">
    <property type="match status" value="1"/>
</dbReference>
<dbReference type="PROSITE" id="PS50405">
    <property type="entry name" value="GST_CTER"/>
    <property type="match status" value="1"/>
</dbReference>
<dbReference type="InterPro" id="IPR036249">
    <property type="entry name" value="Thioredoxin-like_sf"/>
</dbReference>
<dbReference type="AlphaFoldDB" id="A0A9X2L9Y8"/>
<dbReference type="SUPFAM" id="SSF47616">
    <property type="entry name" value="GST C-terminal domain-like"/>
    <property type="match status" value="1"/>
</dbReference>
<evidence type="ECO:0000313" key="5">
    <source>
        <dbReference type="Proteomes" id="UP001142610"/>
    </source>
</evidence>
<name>A0A9X2L9Y8_9PROT</name>
<dbReference type="GO" id="GO:0005737">
    <property type="term" value="C:cytoplasm"/>
    <property type="evidence" value="ECO:0007669"/>
    <property type="project" value="InterPro"/>
</dbReference>
<dbReference type="CDD" id="cd03042">
    <property type="entry name" value="GST_N_Zeta"/>
    <property type="match status" value="1"/>
</dbReference>
<keyword evidence="4" id="KW-0413">Isomerase</keyword>
<dbReference type="EMBL" id="JANIBC010000006">
    <property type="protein sequence ID" value="MCQ8185634.1"/>
    <property type="molecule type" value="Genomic_DNA"/>
</dbReference>
<keyword evidence="5" id="KW-1185">Reference proteome</keyword>
<dbReference type="GO" id="GO:0006559">
    <property type="term" value="P:L-phenylalanine catabolic process"/>
    <property type="evidence" value="ECO:0007669"/>
    <property type="project" value="TreeGrafter"/>
</dbReference>
<dbReference type="PROSITE" id="PS50404">
    <property type="entry name" value="GST_NTER"/>
    <property type="match status" value="1"/>
</dbReference>
<dbReference type="GO" id="GO:0004364">
    <property type="term" value="F:glutathione transferase activity"/>
    <property type="evidence" value="ECO:0007669"/>
    <property type="project" value="TreeGrafter"/>
</dbReference>
<comment type="similarity">
    <text evidence="1">Belongs to the GST superfamily. Zeta family.</text>
</comment>
<evidence type="ECO:0000259" key="3">
    <source>
        <dbReference type="PROSITE" id="PS50405"/>
    </source>
</evidence>
<dbReference type="Pfam" id="PF02798">
    <property type="entry name" value="GST_N"/>
    <property type="match status" value="1"/>
</dbReference>
<dbReference type="EC" id="5.2.1.2" evidence="4"/>
<comment type="caution">
    <text evidence="4">The sequence shown here is derived from an EMBL/GenBank/DDBJ whole genome shotgun (WGS) entry which is preliminary data.</text>
</comment>
<proteinExistence type="inferred from homology"/>